<dbReference type="Gene3D" id="3.90.550.10">
    <property type="entry name" value="Spore Coat Polysaccharide Biosynthesis Protein SpsA, Chain A"/>
    <property type="match status" value="1"/>
</dbReference>
<dbReference type="SUPFAM" id="SSF53448">
    <property type="entry name" value="Nucleotide-diphospho-sugar transferases"/>
    <property type="match status" value="1"/>
</dbReference>
<dbReference type="InterPro" id="IPR029044">
    <property type="entry name" value="Nucleotide-diphossugar_trans"/>
</dbReference>
<dbReference type="AlphaFoldDB" id="A0A517T9C2"/>
<evidence type="ECO:0000256" key="1">
    <source>
        <dbReference type="ARBA" id="ARBA00006739"/>
    </source>
</evidence>
<keyword evidence="7" id="KW-1185">Reference proteome</keyword>
<proteinExistence type="inferred from homology"/>
<evidence type="ECO:0000256" key="4">
    <source>
        <dbReference type="SAM" id="MobiDB-lite"/>
    </source>
</evidence>
<evidence type="ECO:0000313" key="6">
    <source>
        <dbReference type="EMBL" id="QDT64967.1"/>
    </source>
</evidence>
<dbReference type="GO" id="GO:0004582">
    <property type="term" value="F:dolichyl-phosphate beta-D-mannosyltransferase activity"/>
    <property type="evidence" value="ECO:0007669"/>
    <property type="project" value="InterPro"/>
</dbReference>
<dbReference type="EMBL" id="CP036316">
    <property type="protein sequence ID" value="QDT64967.1"/>
    <property type="molecule type" value="Genomic_DNA"/>
</dbReference>
<dbReference type="EC" id="2.4.1.54" evidence="6"/>
<comment type="similarity">
    <text evidence="1">Belongs to the glycosyltransferase 2 family.</text>
</comment>
<keyword evidence="3 6" id="KW-0808">Transferase</keyword>
<reference evidence="6 7" key="1">
    <citation type="submission" date="2019-02" db="EMBL/GenBank/DDBJ databases">
        <title>Deep-cultivation of Planctomycetes and their phenomic and genomic characterization uncovers novel biology.</title>
        <authorList>
            <person name="Wiegand S."/>
            <person name="Jogler M."/>
            <person name="Boedeker C."/>
            <person name="Pinto D."/>
            <person name="Vollmers J."/>
            <person name="Rivas-Marin E."/>
            <person name="Kohn T."/>
            <person name="Peeters S.H."/>
            <person name="Heuer A."/>
            <person name="Rast P."/>
            <person name="Oberbeckmann S."/>
            <person name="Bunk B."/>
            <person name="Jeske O."/>
            <person name="Meyerdierks A."/>
            <person name="Storesund J.E."/>
            <person name="Kallscheuer N."/>
            <person name="Luecker S."/>
            <person name="Lage O.M."/>
            <person name="Pohl T."/>
            <person name="Merkel B.J."/>
            <person name="Hornburger P."/>
            <person name="Mueller R.-W."/>
            <person name="Bruemmer F."/>
            <person name="Labrenz M."/>
            <person name="Spormann A.M."/>
            <person name="Op den Camp H."/>
            <person name="Overmann J."/>
            <person name="Amann R."/>
            <person name="Jetten M.S.M."/>
            <person name="Mascher T."/>
            <person name="Medema M.H."/>
            <person name="Devos D.P."/>
            <person name="Kaster A.-K."/>
            <person name="Ovreas L."/>
            <person name="Rohde M."/>
            <person name="Galperin M.Y."/>
            <person name="Jogler C."/>
        </authorList>
    </citation>
    <scope>NUCLEOTIDE SEQUENCE [LARGE SCALE GENOMIC DNA]</scope>
    <source>
        <strain evidence="6 7">V22</strain>
    </source>
</reference>
<feature type="compositionally biased region" description="Polar residues" evidence="4">
    <location>
        <begin position="257"/>
        <end position="271"/>
    </location>
</feature>
<dbReference type="PANTHER" id="PTHR43398">
    <property type="entry name" value="DOLICHOL-PHOSPHATE MANNOSYLTRANSFERASE SUBUNIT 1"/>
    <property type="match status" value="1"/>
</dbReference>
<evidence type="ECO:0000256" key="3">
    <source>
        <dbReference type="ARBA" id="ARBA00022679"/>
    </source>
</evidence>
<dbReference type="GO" id="GO:0047267">
    <property type="term" value="F:undecaprenyl-phosphate mannosyltransferase activity"/>
    <property type="evidence" value="ECO:0007669"/>
    <property type="project" value="UniProtKB-EC"/>
</dbReference>
<dbReference type="InterPro" id="IPR001173">
    <property type="entry name" value="Glyco_trans_2-like"/>
</dbReference>
<name>A0A517T9C2_9PLAN</name>
<evidence type="ECO:0000313" key="7">
    <source>
        <dbReference type="Proteomes" id="UP000319976"/>
    </source>
</evidence>
<keyword evidence="2 6" id="KW-0328">Glycosyltransferase</keyword>
<dbReference type="GO" id="GO:0016020">
    <property type="term" value="C:membrane"/>
    <property type="evidence" value="ECO:0007669"/>
    <property type="project" value="GOC"/>
</dbReference>
<dbReference type="KEGG" id="chya:V22_22130"/>
<organism evidence="6 7">
    <name type="scientific">Calycomorphotria hydatis</name>
    <dbReference type="NCBI Taxonomy" id="2528027"/>
    <lineage>
        <taxon>Bacteria</taxon>
        <taxon>Pseudomonadati</taxon>
        <taxon>Planctomycetota</taxon>
        <taxon>Planctomycetia</taxon>
        <taxon>Planctomycetales</taxon>
        <taxon>Planctomycetaceae</taxon>
        <taxon>Calycomorphotria</taxon>
    </lineage>
</organism>
<dbReference type="CDD" id="cd06442">
    <property type="entry name" value="DPM1_like"/>
    <property type="match status" value="1"/>
</dbReference>
<dbReference type="InterPro" id="IPR039528">
    <property type="entry name" value="DPM1-like"/>
</dbReference>
<evidence type="ECO:0000256" key="2">
    <source>
        <dbReference type="ARBA" id="ARBA00022676"/>
    </source>
</evidence>
<gene>
    <name evidence="6" type="ORF">V22_22130</name>
</gene>
<dbReference type="OrthoDB" id="9810303at2"/>
<sequence length="271" mass="30326">MAPQPEQRLLITACTYNERENLPVLVEEVHRHAPTAHLVVVDDGSPDGTGELADEFSRNDERIHVLHRTGERGLGVATVDAFKYGLEQGYDLILNLDADLSHHPRYIPDIVSCMDQADVVIGSRYVPGGSVEGWPWTRHVMSTLINSFTRFGLRIPARDCSGSFRCYRREILEQINFSNIIAKGYAFQEEILFHCRRAGARFHETPICFEDRIKGDSKISIYQCTTAVRDLVHLMCLDMTGTFPKTAAADNSDDEQQNGSSKGSHSMITAA</sequence>
<dbReference type="RefSeq" id="WP_145262579.1">
    <property type="nucleotide sequence ID" value="NZ_CP036316.1"/>
</dbReference>
<accession>A0A517T9C2</accession>
<feature type="region of interest" description="Disordered" evidence="4">
    <location>
        <begin position="247"/>
        <end position="271"/>
    </location>
</feature>
<dbReference type="Proteomes" id="UP000319976">
    <property type="component" value="Chromosome"/>
</dbReference>
<dbReference type="PANTHER" id="PTHR43398:SF1">
    <property type="entry name" value="DOLICHOL-PHOSPHATE MANNOSYLTRANSFERASE SUBUNIT 1"/>
    <property type="match status" value="1"/>
</dbReference>
<protein>
    <submittedName>
        <fullName evidence="6">Undecaprenyl-phosphate mannosyltransferase</fullName>
        <ecNumber evidence="6">2.4.1.54</ecNumber>
    </submittedName>
</protein>
<dbReference type="FunFam" id="3.90.550.10:FF:000122">
    <property type="entry name" value="Dolichol-phosphate mannosyltransferase subunit 1"/>
    <property type="match status" value="1"/>
</dbReference>
<dbReference type="Pfam" id="PF00535">
    <property type="entry name" value="Glycos_transf_2"/>
    <property type="match status" value="1"/>
</dbReference>
<dbReference type="GO" id="GO:0009247">
    <property type="term" value="P:glycolipid biosynthetic process"/>
    <property type="evidence" value="ECO:0007669"/>
    <property type="project" value="TreeGrafter"/>
</dbReference>
<evidence type="ECO:0000259" key="5">
    <source>
        <dbReference type="Pfam" id="PF00535"/>
    </source>
</evidence>
<feature type="domain" description="Glycosyltransferase 2-like" evidence="5">
    <location>
        <begin position="14"/>
        <end position="175"/>
    </location>
</feature>